<dbReference type="PATRIC" id="fig|1230456.3.peg.3285"/>
<accession>M0NJL9</accession>
<evidence type="ECO:0000256" key="6">
    <source>
        <dbReference type="ARBA" id="ARBA00023136"/>
    </source>
</evidence>
<dbReference type="CDD" id="cd13127">
    <property type="entry name" value="MATE_tuaB_like"/>
    <property type="match status" value="1"/>
</dbReference>
<feature type="transmembrane region" description="Helical" evidence="7">
    <location>
        <begin position="415"/>
        <end position="432"/>
    </location>
</feature>
<feature type="transmembrane region" description="Helical" evidence="7">
    <location>
        <begin position="229"/>
        <end position="246"/>
    </location>
</feature>
<keyword evidence="4 7" id="KW-0812">Transmembrane</keyword>
<organism evidence="8 9">
    <name type="scientific">Halorubrum kocurii JCM 14978</name>
    <dbReference type="NCBI Taxonomy" id="1230456"/>
    <lineage>
        <taxon>Archaea</taxon>
        <taxon>Methanobacteriati</taxon>
        <taxon>Methanobacteriota</taxon>
        <taxon>Stenosarchaea group</taxon>
        <taxon>Halobacteria</taxon>
        <taxon>Halobacteriales</taxon>
        <taxon>Haloferacaceae</taxon>
        <taxon>Halorubrum</taxon>
    </lineage>
</organism>
<evidence type="ECO:0000256" key="5">
    <source>
        <dbReference type="ARBA" id="ARBA00022989"/>
    </source>
</evidence>
<feature type="transmembrane region" description="Helical" evidence="7">
    <location>
        <begin position="289"/>
        <end position="309"/>
    </location>
</feature>
<comment type="caution">
    <text evidence="8">The sequence shown here is derived from an EMBL/GenBank/DDBJ whole genome shotgun (WGS) entry which is preliminary data.</text>
</comment>
<sequence>MLDRTVQSGIWAGGIKFSSRFLQILMLIVLARLLAPRQFGLVGIALISLSATRNFSNIGLKTALIQHKSANVDNYLDTAWCLEAARGAVIFGVLFIFAPLIAGVFDEPSATPLIRVIGVGPLLFGLRNPGIIYFRKDLEFHKEFVYNVSGGFVQFFVGVGYALVSPTVWALVFAYASADVFRFGLSYLVHDYRPWPSFDISIAKELIDYGKWITASSVLYFLYKEGDDAFVGWFISATALGFYQYAYRIADTPSSEVSEVFASVSFPAYSKLQDSPSELRQALLATTRLTGFVTIPMSLGIALVAPSFVPVVLGPEWTRMIRPMQLLALYGLFHSITRNFGSVFKALDRPDIIAKVSALRVVCIALLIWPAAERFGIEGVALVVVGVYAFPMLPLDVYLISQLTETDPMAFAREWFYPVVAAGSMFGGLWQVRKMFEVSPLVELIALIPAGVIVYTVLCFLLARYSRWQIEGDIRSIVGSLG</sequence>
<keyword evidence="3" id="KW-1003">Cell membrane</keyword>
<keyword evidence="9" id="KW-1185">Reference proteome</keyword>
<dbReference type="Proteomes" id="UP000011546">
    <property type="component" value="Unassembled WGS sequence"/>
</dbReference>
<evidence type="ECO:0000313" key="8">
    <source>
        <dbReference type="EMBL" id="EMA57753.1"/>
    </source>
</evidence>
<feature type="transmembrane region" description="Helical" evidence="7">
    <location>
        <begin position="21"/>
        <end position="47"/>
    </location>
</feature>
<name>M0NJL9_9EURY</name>
<gene>
    <name evidence="8" type="ORF">C468_16485</name>
</gene>
<comment type="similarity">
    <text evidence="2">Belongs to the polysaccharide synthase family.</text>
</comment>
<evidence type="ECO:0000313" key="9">
    <source>
        <dbReference type="Proteomes" id="UP000011546"/>
    </source>
</evidence>
<dbReference type="AlphaFoldDB" id="M0NJL9"/>
<dbReference type="EMBL" id="AOJH01000101">
    <property type="protein sequence ID" value="EMA57753.1"/>
    <property type="molecule type" value="Genomic_DNA"/>
</dbReference>
<dbReference type="STRING" id="1230456.C468_16485"/>
<proteinExistence type="inferred from homology"/>
<feature type="transmembrane region" description="Helical" evidence="7">
    <location>
        <begin position="84"/>
        <end position="105"/>
    </location>
</feature>
<feature type="transmembrane region" description="Helical" evidence="7">
    <location>
        <begin position="144"/>
        <end position="162"/>
    </location>
</feature>
<evidence type="ECO:0000256" key="1">
    <source>
        <dbReference type="ARBA" id="ARBA00004651"/>
    </source>
</evidence>
<feature type="transmembrane region" description="Helical" evidence="7">
    <location>
        <begin position="444"/>
        <end position="465"/>
    </location>
</feature>
<dbReference type="GO" id="GO:0005886">
    <property type="term" value="C:plasma membrane"/>
    <property type="evidence" value="ECO:0007669"/>
    <property type="project" value="UniProtKB-SubCell"/>
</dbReference>
<comment type="subcellular location">
    <subcellularLocation>
        <location evidence="1">Cell membrane</location>
        <topology evidence="1">Multi-pass membrane protein</topology>
    </subcellularLocation>
</comment>
<dbReference type="Pfam" id="PF13440">
    <property type="entry name" value="Polysacc_synt_3"/>
    <property type="match status" value="1"/>
</dbReference>
<evidence type="ECO:0000256" key="7">
    <source>
        <dbReference type="SAM" id="Phobius"/>
    </source>
</evidence>
<keyword evidence="6 7" id="KW-0472">Membrane</keyword>
<reference evidence="8 9" key="1">
    <citation type="journal article" date="2014" name="PLoS Genet.">
        <title>Phylogenetically driven sequencing of extremely halophilic archaea reveals strategies for static and dynamic osmo-response.</title>
        <authorList>
            <person name="Becker E.A."/>
            <person name="Seitzer P.M."/>
            <person name="Tritt A."/>
            <person name="Larsen D."/>
            <person name="Krusor M."/>
            <person name="Yao A.I."/>
            <person name="Wu D."/>
            <person name="Madern D."/>
            <person name="Eisen J.A."/>
            <person name="Darling A.E."/>
            <person name="Facciotti M.T."/>
        </authorList>
    </citation>
    <scope>NUCLEOTIDE SEQUENCE [LARGE SCALE GENOMIC DNA]</scope>
    <source>
        <strain evidence="8 9">JCM 14978</strain>
    </source>
</reference>
<evidence type="ECO:0000256" key="2">
    <source>
        <dbReference type="ARBA" id="ARBA00007430"/>
    </source>
</evidence>
<evidence type="ECO:0000256" key="3">
    <source>
        <dbReference type="ARBA" id="ARBA00022475"/>
    </source>
</evidence>
<dbReference type="PANTHER" id="PTHR30250:SF10">
    <property type="entry name" value="LIPOPOLYSACCHARIDE BIOSYNTHESIS PROTEIN WZXC"/>
    <property type="match status" value="1"/>
</dbReference>
<protein>
    <submittedName>
        <fullName evidence="8">Export protein</fullName>
    </submittedName>
</protein>
<dbReference type="PANTHER" id="PTHR30250">
    <property type="entry name" value="PST FAMILY PREDICTED COLANIC ACID TRANSPORTER"/>
    <property type="match status" value="1"/>
</dbReference>
<keyword evidence="5 7" id="KW-1133">Transmembrane helix</keyword>
<evidence type="ECO:0000256" key="4">
    <source>
        <dbReference type="ARBA" id="ARBA00022692"/>
    </source>
</evidence>
<feature type="transmembrane region" description="Helical" evidence="7">
    <location>
        <begin position="352"/>
        <end position="369"/>
    </location>
</feature>
<feature type="transmembrane region" description="Helical" evidence="7">
    <location>
        <begin position="375"/>
        <end position="395"/>
    </location>
</feature>
<dbReference type="InterPro" id="IPR050833">
    <property type="entry name" value="Poly_Biosynth_Transport"/>
</dbReference>